<evidence type="ECO:0000256" key="4">
    <source>
        <dbReference type="PROSITE-ProRule" id="PRU00473"/>
    </source>
</evidence>
<dbReference type="Pfam" id="PF13488">
    <property type="entry name" value="Gly-zipper_Omp"/>
    <property type="match status" value="1"/>
</dbReference>
<evidence type="ECO:0000256" key="1">
    <source>
        <dbReference type="ARBA" id="ARBA00004442"/>
    </source>
</evidence>
<evidence type="ECO:0000256" key="6">
    <source>
        <dbReference type="SAM" id="Phobius"/>
    </source>
</evidence>
<evidence type="ECO:0000313" key="9">
    <source>
        <dbReference type="Proteomes" id="UP001057498"/>
    </source>
</evidence>
<dbReference type="PANTHER" id="PTHR30329:SF21">
    <property type="entry name" value="LIPOPROTEIN YIAD-RELATED"/>
    <property type="match status" value="1"/>
</dbReference>
<evidence type="ECO:0000256" key="2">
    <source>
        <dbReference type="ARBA" id="ARBA00023136"/>
    </source>
</evidence>
<organism evidence="8 9">
    <name type="scientific">Sphaerotilus microaerophilus</name>
    <dbReference type="NCBI Taxonomy" id="2914710"/>
    <lineage>
        <taxon>Bacteria</taxon>
        <taxon>Pseudomonadati</taxon>
        <taxon>Pseudomonadota</taxon>
        <taxon>Betaproteobacteria</taxon>
        <taxon>Burkholderiales</taxon>
        <taxon>Sphaerotilaceae</taxon>
        <taxon>Sphaerotilus</taxon>
    </lineage>
</organism>
<keyword evidence="6" id="KW-1133">Transmembrane helix</keyword>
<evidence type="ECO:0000313" key="8">
    <source>
        <dbReference type="EMBL" id="BDI03729.1"/>
    </source>
</evidence>
<dbReference type="PRINTS" id="PR01021">
    <property type="entry name" value="OMPADOMAIN"/>
</dbReference>
<sequence length="249" mass="24836">MFTPARHSPARPAATRPAVAQRALACASAAAIAAAALFGGCASMPGGNNSSSTGSTAAAQAGCEKLPTTSNATKVAVGAAAGAVLGVAAGNAAGTKHRGRHRVQGALGGALVGALAGAAFANEIDVEEQEDGSVRLKIPGSVMFASGQSALSPGFQDTLTRVTTTVRKYCGITVKAVGHTDNVGSPASNQALSEARARSVVRFMQAQGFDGARLSAAGLGQGSPIANNQSEEGRQQNRRVEVFVRPPAS</sequence>
<dbReference type="InterPro" id="IPR006664">
    <property type="entry name" value="OMP_bac"/>
</dbReference>
<keyword evidence="2 4" id="KW-0472">Membrane</keyword>
<accession>A0ABM7YHL9</accession>
<feature type="transmembrane region" description="Helical" evidence="6">
    <location>
        <begin position="75"/>
        <end position="94"/>
    </location>
</feature>
<keyword evidence="6" id="KW-0812">Transmembrane</keyword>
<reference evidence="8" key="1">
    <citation type="submission" date="2022-04" db="EMBL/GenBank/DDBJ databases">
        <title>Whole genome sequence of Sphaerotilus sp. FB-5.</title>
        <authorList>
            <person name="Takeda M."/>
            <person name="Narihara S."/>
            <person name="Akimoto M."/>
            <person name="Akimoto R."/>
            <person name="Nishiyashiki S."/>
            <person name="Murakami T."/>
        </authorList>
    </citation>
    <scope>NUCLEOTIDE SEQUENCE</scope>
    <source>
        <strain evidence="8">FB-5</strain>
    </source>
</reference>
<dbReference type="InterPro" id="IPR039567">
    <property type="entry name" value="Gly-zipper"/>
</dbReference>
<keyword evidence="3" id="KW-0998">Cell outer membrane</keyword>
<name>A0ABM7YHL9_9BURK</name>
<evidence type="ECO:0000256" key="3">
    <source>
        <dbReference type="ARBA" id="ARBA00023237"/>
    </source>
</evidence>
<feature type="compositionally biased region" description="Basic and acidic residues" evidence="5">
    <location>
        <begin position="231"/>
        <end position="242"/>
    </location>
</feature>
<dbReference type="Gene3D" id="3.30.1330.60">
    <property type="entry name" value="OmpA-like domain"/>
    <property type="match status" value="1"/>
</dbReference>
<evidence type="ECO:0000259" key="7">
    <source>
        <dbReference type="PROSITE" id="PS51123"/>
    </source>
</evidence>
<dbReference type="SUPFAM" id="SSF103088">
    <property type="entry name" value="OmpA-like"/>
    <property type="match status" value="1"/>
</dbReference>
<feature type="domain" description="OmpA-like" evidence="7">
    <location>
        <begin position="131"/>
        <end position="248"/>
    </location>
</feature>
<evidence type="ECO:0000256" key="5">
    <source>
        <dbReference type="SAM" id="MobiDB-lite"/>
    </source>
</evidence>
<comment type="subcellular location">
    <subcellularLocation>
        <location evidence="1">Cell outer membrane</location>
    </subcellularLocation>
</comment>
<dbReference type="InterPro" id="IPR050330">
    <property type="entry name" value="Bact_OuterMem_StrucFunc"/>
</dbReference>
<keyword evidence="9" id="KW-1185">Reference proteome</keyword>
<gene>
    <name evidence="8" type="ORF">CATMQ487_06990</name>
</gene>
<dbReference type="PROSITE" id="PS51123">
    <property type="entry name" value="OMPA_2"/>
    <property type="match status" value="1"/>
</dbReference>
<dbReference type="Pfam" id="PF00691">
    <property type="entry name" value="OmpA"/>
    <property type="match status" value="1"/>
</dbReference>
<dbReference type="PANTHER" id="PTHR30329">
    <property type="entry name" value="STATOR ELEMENT OF FLAGELLAR MOTOR COMPLEX"/>
    <property type="match status" value="1"/>
</dbReference>
<dbReference type="InterPro" id="IPR036737">
    <property type="entry name" value="OmpA-like_sf"/>
</dbReference>
<dbReference type="RefSeq" id="WP_251971988.1">
    <property type="nucleotide sequence ID" value="NZ_AP025730.1"/>
</dbReference>
<dbReference type="EMBL" id="AP025730">
    <property type="protein sequence ID" value="BDI03729.1"/>
    <property type="molecule type" value="Genomic_DNA"/>
</dbReference>
<protein>
    <submittedName>
        <fullName evidence="8">OmpA family lipoprotein</fullName>
    </submittedName>
</protein>
<dbReference type="InterPro" id="IPR006665">
    <property type="entry name" value="OmpA-like"/>
</dbReference>
<keyword evidence="8" id="KW-0449">Lipoprotein</keyword>
<dbReference type="Proteomes" id="UP001057498">
    <property type="component" value="Chromosome"/>
</dbReference>
<dbReference type="CDD" id="cd07185">
    <property type="entry name" value="OmpA_C-like"/>
    <property type="match status" value="1"/>
</dbReference>
<proteinExistence type="predicted"/>
<feature type="region of interest" description="Disordered" evidence="5">
    <location>
        <begin position="217"/>
        <end position="249"/>
    </location>
</feature>